<proteinExistence type="inferred from homology"/>
<dbReference type="SUPFAM" id="SSF51556">
    <property type="entry name" value="Metallo-dependent hydrolases"/>
    <property type="match status" value="1"/>
</dbReference>
<dbReference type="PIRSF" id="PIRSF016839">
    <property type="entry name" value="PhP"/>
    <property type="match status" value="1"/>
</dbReference>
<dbReference type="EMBL" id="RQJO01000010">
    <property type="protein sequence ID" value="RRB01037.1"/>
    <property type="molecule type" value="Genomic_DNA"/>
</dbReference>
<evidence type="ECO:0000256" key="1">
    <source>
        <dbReference type="ARBA" id="ARBA00022723"/>
    </source>
</evidence>
<reference evidence="6 7" key="1">
    <citation type="submission" date="2018-11" db="EMBL/GenBank/DDBJ databases">
        <authorList>
            <person name="Zhou Z."/>
            <person name="Wang G."/>
        </authorList>
    </citation>
    <scope>NUCLEOTIDE SEQUENCE [LARGE SCALE GENOMIC DNA]</scope>
    <source>
        <strain evidence="6 7">KCTC52004</strain>
    </source>
</reference>
<feature type="binding site" evidence="4">
    <location>
        <position position="208"/>
    </location>
    <ligand>
        <name>Zn(2+)</name>
        <dbReference type="ChEBI" id="CHEBI:29105"/>
        <label>2</label>
    </ligand>
</feature>
<dbReference type="AlphaFoldDB" id="A0A3P1BIT5"/>
<feature type="binding site" evidence="4">
    <location>
        <position position="22"/>
    </location>
    <ligand>
        <name>Zn(2+)</name>
        <dbReference type="ChEBI" id="CHEBI:29105"/>
        <label>1</label>
    </ligand>
</feature>
<dbReference type="Gene3D" id="3.20.20.140">
    <property type="entry name" value="Metal-dependent hydrolases"/>
    <property type="match status" value="1"/>
</dbReference>
<gene>
    <name evidence="6" type="ORF">EHT25_22930</name>
</gene>
<dbReference type="GO" id="GO:0008270">
    <property type="term" value="F:zinc ion binding"/>
    <property type="evidence" value="ECO:0007669"/>
    <property type="project" value="InterPro"/>
</dbReference>
<dbReference type="Proteomes" id="UP000271925">
    <property type="component" value="Unassembled WGS sequence"/>
</dbReference>
<name>A0A3P1BIT5_9BACT</name>
<dbReference type="OrthoDB" id="105927at2"/>
<dbReference type="GO" id="GO:0016787">
    <property type="term" value="F:hydrolase activity"/>
    <property type="evidence" value="ECO:0007669"/>
    <property type="project" value="UniProtKB-KW"/>
</dbReference>
<evidence type="ECO:0000256" key="4">
    <source>
        <dbReference type="PIRSR" id="PIRSR601559-51"/>
    </source>
</evidence>
<comment type="caution">
    <text evidence="6">The sequence shown here is derived from an EMBL/GenBank/DDBJ whole genome shotgun (WGS) entry which is preliminary data.</text>
</comment>
<organism evidence="6 7">
    <name type="scientific">Larkinella rosea</name>
    <dbReference type="NCBI Taxonomy" id="2025312"/>
    <lineage>
        <taxon>Bacteria</taxon>
        <taxon>Pseudomonadati</taxon>
        <taxon>Bacteroidota</taxon>
        <taxon>Cytophagia</taxon>
        <taxon>Cytophagales</taxon>
        <taxon>Spirosomataceae</taxon>
        <taxon>Larkinella</taxon>
    </lineage>
</organism>
<feature type="binding site" evidence="4">
    <location>
        <position position="264"/>
    </location>
    <ligand>
        <name>Zn(2+)</name>
        <dbReference type="ChEBI" id="CHEBI:29105"/>
        <label>1</label>
    </ligand>
</feature>
<feature type="binding site" evidence="4">
    <location>
        <position position="180"/>
    </location>
    <ligand>
        <name>Zn(2+)</name>
        <dbReference type="ChEBI" id="CHEBI:29105"/>
        <label>2</label>
    </ligand>
</feature>
<dbReference type="InterPro" id="IPR001559">
    <property type="entry name" value="Phosphotriesterase"/>
</dbReference>
<evidence type="ECO:0000256" key="2">
    <source>
        <dbReference type="ARBA" id="ARBA00022801"/>
    </source>
</evidence>
<accession>A0A3P1BIT5</accession>
<evidence type="ECO:0000256" key="5">
    <source>
        <dbReference type="PROSITE-ProRule" id="PRU00679"/>
    </source>
</evidence>
<dbReference type="InterPro" id="IPR032466">
    <property type="entry name" value="Metal_Hydrolase"/>
</dbReference>
<dbReference type="PROSITE" id="PS51347">
    <property type="entry name" value="PHOSPHOTRIESTERASE_2"/>
    <property type="match status" value="1"/>
</dbReference>
<protein>
    <submittedName>
        <fullName evidence="6">Aryldialkylphosphatase</fullName>
    </submittedName>
</protein>
<comment type="cofactor">
    <cofactor evidence="4">
        <name>a divalent metal cation</name>
        <dbReference type="ChEBI" id="CHEBI:60240"/>
    </cofactor>
    <text evidence="4">Binds 2 divalent metal cations per subunit.</text>
</comment>
<dbReference type="Pfam" id="PF02126">
    <property type="entry name" value="PTE"/>
    <property type="match status" value="1"/>
</dbReference>
<dbReference type="PANTHER" id="PTHR10819">
    <property type="entry name" value="PHOSPHOTRIESTERASE-RELATED"/>
    <property type="match status" value="1"/>
</dbReference>
<evidence type="ECO:0000313" key="7">
    <source>
        <dbReference type="Proteomes" id="UP000271925"/>
    </source>
</evidence>
<feature type="binding site" description="via carbamate group" evidence="4">
    <location>
        <position position="147"/>
    </location>
    <ligand>
        <name>Zn(2+)</name>
        <dbReference type="ChEBI" id="CHEBI:29105"/>
        <label>1</label>
    </ligand>
</feature>
<feature type="modified residue" description="N6-carboxylysine" evidence="3 5">
    <location>
        <position position="147"/>
    </location>
</feature>
<dbReference type="PANTHER" id="PTHR10819:SF3">
    <property type="entry name" value="PHOSPHOTRIESTERASE-RELATED PROTEIN"/>
    <property type="match status" value="1"/>
</dbReference>
<keyword evidence="1 4" id="KW-0479">Metal-binding</keyword>
<comment type="similarity">
    <text evidence="5">Belongs to the metallo-dependent hydrolases superfamily. Phosphotriesterase family.</text>
</comment>
<feature type="binding site" evidence="4">
    <location>
        <position position="24"/>
    </location>
    <ligand>
        <name>Zn(2+)</name>
        <dbReference type="ChEBI" id="CHEBI:29105"/>
        <label>1</label>
    </ligand>
</feature>
<sequence>MSFVRTVLGDIDPEQMGVTYSHEHIVIEESFPTRSNPDFLLNDVVKISKELQRVYDAGGRTMVDTMPANCGRNVLKLAEVSRKTGIQILAPTGIHLEKYYPPDHWRFRYSEDQLTRLFMADIEEGIDRFDYSGPIVERTPCKAGLIKLATGDEPFTEHQKTVFRAVVNAHRATGIPILTHTNEGRFALEQAELFDRLGADLSHVVISHVDRNQDMDYHRAVLKTGVRVEYDSGFRWKAGELNGTYRLLEALLPEFPDQITVGMDAARHTYWQSYGGKPGLTWLLTTFCDDLRRLDLANYVQNVFIDTPKRLYTCNRPPSARPSWEVTPSQAG</sequence>
<keyword evidence="7" id="KW-1185">Reference proteome</keyword>
<keyword evidence="2" id="KW-0378">Hydrolase</keyword>
<feature type="binding site" description="via carbamate group" evidence="4">
    <location>
        <position position="147"/>
    </location>
    <ligand>
        <name>Zn(2+)</name>
        <dbReference type="ChEBI" id="CHEBI:29105"/>
        <label>2</label>
    </ligand>
</feature>
<dbReference type="RefSeq" id="WP_124877499.1">
    <property type="nucleotide sequence ID" value="NZ_RQJO01000010.1"/>
</dbReference>
<evidence type="ECO:0000256" key="3">
    <source>
        <dbReference type="PIRSR" id="PIRSR601559-50"/>
    </source>
</evidence>
<evidence type="ECO:0000313" key="6">
    <source>
        <dbReference type="EMBL" id="RRB01037.1"/>
    </source>
</evidence>